<keyword evidence="3" id="KW-1185">Reference proteome</keyword>
<dbReference type="RefSeq" id="WP_012165840.1">
    <property type="nucleotide sequence ID" value="NC_009925.1"/>
</dbReference>
<dbReference type="HOGENOM" id="CLU_1341952_0_0_3"/>
<dbReference type="EMBL" id="CP000828">
    <property type="protein sequence ID" value="ABW30622.1"/>
    <property type="molecule type" value="Genomic_DNA"/>
</dbReference>
<evidence type="ECO:0000313" key="3">
    <source>
        <dbReference type="Proteomes" id="UP000000268"/>
    </source>
</evidence>
<dbReference type="eggNOG" id="ENOG502ZXCY">
    <property type="taxonomic scope" value="Bacteria"/>
</dbReference>
<dbReference type="Proteomes" id="UP000000268">
    <property type="component" value="Chromosome"/>
</dbReference>
<evidence type="ECO:0000256" key="1">
    <source>
        <dbReference type="SAM" id="Phobius"/>
    </source>
</evidence>
<gene>
    <name evidence="2" type="ordered locus">AM1_5675</name>
</gene>
<accession>B0CG69</accession>
<feature type="transmembrane region" description="Helical" evidence="1">
    <location>
        <begin position="168"/>
        <end position="188"/>
    </location>
</feature>
<feature type="transmembrane region" description="Helical" evidence="1">
    <location>
        <begin position="112"/>
        <end position="130"/>
    </location>
</feature>
<dbReference type="KEGG" id="amr:AM1_5675"/>
<name>B0CG69_ACAM1</name>
<reference evidence="2 3" key="1">
    <citation type="journal article" date="2008" name="Proc. Natl. Acad. Sci. U.S.A.">
        <title>Niche adaptation and genome expansion in the chlorophyll d-producing cyanobacterium Acaryochloris marina.</title>
        <authorList>
            <person name="Swingley W.D."/>
            <person name="Chen M."/>
            <person name="Cheung P.C."/>
            <person name="Conrad A.L."/>
            <person name="Dejesa L.C."/>
            <person name="Hao J."/>
            <person name="Honchak B.M."/>
            <person name="Karbach L.E."/>
            <person name="Kurdoglu A."/>
            <person name="Lahiri S."/>
            <person name="Mastrian S.D."/>
            <person name="Miyashita H."/>
            <person name="Page L."/>
            <person name="Ramakrishna P."/>
            <person name="Satoh S."/>
            <person name="Sattley W.M."/>
            <person name="Shimada Y."/>
            <person name="Taylor H.L."/>
            <person name="Tomo T."/>
            <person name="Tsuchiya T."/>
            <person name="Wang Z.T."/>
            <person name="Raymond J."/>
            <person name="Mimuro M."/>
            <person name="Blankenship R.E."/>
            <person name="Touchman J.W."/>
        </authorList>
    </citation>
    <scope>NUCLEOTIDE SEQUENCE [LARGE SCALE GENOMIC DNA]</scope>
    <source>
        <strain evidence="3">MBIC 11017</strain>
    </source>
</reference>
<keyword evidence="1" id="KW-0472">Membrane</keyword>
<keyword evidence="1" id="KW-1133">Transmembrane helix</keyword>
<protein>
    <recommendedName>
        <fullName evidence="4">Yip1 domain-containing protein</fullName>
    </recommendedName>
</protein>
<evidence type="ECO:0008006" key="4">
    <source>
        <dbReference type="Google" id="ProtNLM"/>
    </source>
</evidence>
<keyword evidence="1" id="KW-0812">Transmembrane</keyword>
<proteinExistence type="predicted"/>
<feature type="transmembrane region" description="Helical" evidence="1">
    <location>
        <begin position="69"/>
        <end position="92"/>
    </location>
</feature>
<organism evidence="2 3">
    <name type="scientific">Acaryochloris marina (strain MBIC 11017)</name>
    <dbReference type="NCBI Taxonomy" id="329726"/>
    <lineage>
        <taxon>Bacteria</taxon>
        <taxon>Bacillati</taxon>
        <taxon>Cyanobacteriota</taxon>
        <taxon>Cyanophyceae</taxon>
        <taxon>Acaryochloridales</taxon>
        <taxon>Acaryochloridaceae</taxon>
        <taxon>Acaryochloris</taxon>
    </lineage>
</organism>
<feature type="transmembrane region" description="Helical" evidence="1">
    <location>
        <begin position="24"/>
        <end position="45"/>
    </location>
</feature>
<dbReference type="AlphaFoldDB" id="B0CG69"/>
<sequence>MNLWSLIAHPKLFFRQLFEQPPKFWVPLGIVLGAGWLRYTAYWIWTRNLPSIISLDILQSLSTTPGGTFLISLILIGLISWPLLSWGIYGWIIQLTTRSQCRAWQLAGWSQWPLAAAGLLLVGAAGLWPATGRVIPFSQFVAFRPEAPWLNQYLTWLSLYSQTLSSQVFIQVLFWFVLVGSLWSLWLLYWGVKTLAPQKAVFTTSLLTLWTLIWRVL</sequence>
<evidence type="ECO:0000313" key="2">
    <source>
        <dbReference type="EMBL" id="ABW30622.1"/>
    </source>
</evidence>